<sequence>MSVPPGSSYLASNAYIKLKRHLLNLEAPVRVQFKEVWKEGNLLYDWYRRRSSSVINVIQLRKERNAPFFHEALDELFPPDPSVRSSWSTCVRGALGDLGKDLGSVVQHALDRPTWDLTPEISKESILSLRRMADRAERVATFLDSEYESLERALRAEVVASCTRDLHFERPRIDLPQLGIDLGFPSTKVMKGLGGNTQRSLTYIKENLAQPTATREDLDRYLDLLIKIHCDRVEQYKFWLKCASQNLRVDILEARARIWSRILAR</sequence>
<name>A0A8H3GDS5_9AGAM</name>
<dbReference type="Proteomes" id="UP000663853">
    <property type="component" value="Unassembled WGS sequence"/>
</dbReference>
<protein>
    <submittedName>
        <fullName evidence="1">Uncharacterized protein</fullName>
    </submittedName>
</protein>
<dbReference type="EMBL" id="CAJMXA010000866">
    <property type="protein sequence ID" value="CAE6445185.1"/>
    <property type="molecule type" value="Genomic_DNA"/>
</dbReference>
<comment type="caution">
    <text evidence="1">The sequence shown here is derived from an EMBL/GenBank/DDBJ whole genome shotgun (WGS) entry which is preliminary data.</text>
</comment>
<evidence type="ECO:0000313" key="1">
    <source>
        <dbReference type="EMBL" id="CAE6445185.1"/>
    </source>
</evidence>
<organism evidence="1 2">
    <name type="scientific">Rhizoctonia solani</name>
    <dbReference type="NCBI Taxonomy" id="456999"/>
    <lineage>
        <taxon>Eukaryota</taxon>
        <taxon>Fungi</taxon>
        <taxon>Dikarya</taxon>
        <taxon>Basidiomycota</taxon>
        <taxon>Agaricomycotina</taxon>
        <taxon>Agaricomycetes</taxon>
        <taxon>Cantharellales</taxon>
        <taxon>Ceratobasidiaceae</taxon>
        <taxon>Rhizoctonia</taxon>
    </lineage>
</organism>
<accession>A0A8H3GDS5</accession>
<gene>
    <name evidence="1" type="ORF">RDB_LOCUS41680</name>
</gene>
<evidence type="ECO:0000313" key="2">
    <source>
        <dbReference type="Proteomes" id="UP000663853"/>
    </source>
</evidence>
<proteinExistence type="predicted"/>
<dbReference type="AlphaFoldDB" id="A0A8H3GDS5"/>
<reference evidence="1" key="1">
    <citation type="submission" date="2021-01" db="EMBL/GenBank/DDBJ databases">
        <authorList>
            <person name="Kaushik A."/>
        </authorList>
    </citation>
    <scope>NUCLEOTIDE SEQUENCE</scope>
    <source>
        <strain evidence="1">AG6-10EEA</strain>
    </source>
</reference>